<evidence type="ECO:0000256" key="9">
    <source>
        <dbReference type="SAM" id="MobiDB-lite"/>
    </source>
</evidence>
<evidence type="ECO:0000256" key="7">
    <source>
        <dbReference type="ARBA" id="ARBA00023242"/>
    </source>
</evidence>
<evidence type="ECO:0000256" key="8">
    <source>
        <dbReference type="RuleBase" id="RU364134"/>
    </source>
</evidence>
<evidence type="ECO:0000313" key="11">
    <source>
        <dbReference type="EMBL" id="KAF8681010.1"/>
    </source>
</evidence>
<comment type="caution">
    <text evidence="11">The sequence shown here is derived from an EMBL/GenBank/DDBJ whole genome shotgun (WGS) entry which is preliminary data.</text>
</comment>
<evidence type="ECO:0000256" key="6">
    <source>
        <dbReference type="ARBA" id="ARBA00023163"/>
    </source>
</evidence>
<accession>A0A8H7H927</accession>
<feature type="region of interest" description="Disordered" evidence="9">
    <location>
        <begin position="1"/>
        <end position="48"/>
    </location>
</feature>
<name>A0A8H7H927_9AGAM</name>
<gene>
    <name evidence="11" type="ORF">RHS04_03671</name>
</gene>
<protein>
    <recommendedName>
        <fullName evidence="8">Mediator of RNA polymerase II transcription subunit 13</fullName>
    </recommendedName>
    <alternativeName>
        <fullName evidence="8">Mediator complex subunit 13</fullName>
    </alternativeName>
</protein>
<dbReference type="PANTHER" id="PTHR48125">
    <property type="entry name" value="LP07818P1"/>
    <property type="match status" value="1"/>
</dbReference>
<feature type="compositionally biased region" description="Pro residues" evidence="9">
    <location>
        <begin position="524"/>
        <end position="538"/>
    </location>
</feature>
<feature type="compositionally biased region" description="Basic and acidic residues" evidence="9">
    <location>
        <begin position="718"/>
        <end position="738"/>
    </location>
</feature>
<dbReference type="InterPro" id="IPR009401">
    <property type="entry name" value="Med13_C"/>
</dbReference>
<dbReference type="Proteomes" id="UP000650582">
    <property type="component" value="Unassembled WGS sequence"/>
</dbReference>
<evidence type="ECO:0000259" key="10">
    <source>
        <dbReference type="Pfam" id="PF06333"/>
    </source>
</evidence>
<feature type="compositionally biased region" description="Low complexity" evidence="9">
    <location>
        <begin position="539"/>
        <end position="559"/>
    </location>
</feature>
<dbReference type="Pfam" id="PF06333">
    <property type="entry name" value="Med13_C"/>
    <property type="match status" value="1"/>
</dbReference>
<feature type="region of interest" description="Disordered" evidence="9">
    <location>
        <begin position="844"/>
        <end position="864"/>
    </location>
</feature>
<dbReference type="EMBL" id="JACYCC010000036">
    <property type="protein sequence ID" value="KAF8681010.1"/>
    <property type="molecule type" value="Genomic_DNA"/>
</dbReference>
<dbReference type="GO" id="GO:0003712">
    <property type="term" value="F:transcription coregulator activity"/>
    <property type="evidence" value="ECO:0007669"/>
    <property type="project" value="InterPro"/>
</dbReference>
<keyword evidence="3 8" id="KW-0678">Repressor</keyword>
<comment type="subunit">
    <text evidence="8">Component of the SRB8-11 complex, which itself associates with the Mediator complex.</text>
</comment>
<organism evidence="11 12">
    <name type="scientific">Rhizoctonia solani</name>
    <dbReference type="NCBI Taxonomy" id="456999"/>
    <lineage>
        <taxon>Eukaryota</taxon>
        <taxon>Fungi</taxon>
        <taxon>Dikarya</taxon>
        <taxon>Basidiomycota</taxon>
        <taxon>Agaricomycotina</taxon>
        <taxon>Agaricomycetes</taxon>
        <taxon>Cantharellales</taxon>
        <taxon>Ceratobasidiaceae</taxon>
        <taxon>Rhizoctonia</taxon>
    </lineage>
</organism>
<comment type="function">
    <text evidence="8">Component of the SRB8-11 complex. The SRB8-11 complex is a regulatory module of the Mediator complex which is itself involved in regulation of basal and activated RNA polymerase II-dependent transcription. The SRB8-11 complex may be involved in the transcriptional repression of a subset of genes regulated by Mediator. It may inhibit the association of the Mediator complex with RNA polymerase II to form the holoenzyme complex.</text>
</comment>
<feature type="region of interest" description="Disordered" evidence="9">
    <location>
        <begin position="954"/>
        <end position="1006"/>
    </location>
</feature>
<feature type="region of interest" description="Disordered" evidence="9">
    <location>
        <begin position="713"/>
        <end position="738"/>
    </location>
</feature>
<keyword evidence="7 8" id="KW-0539">Nucleus</keyword>
<comment type="similarity">
    <text evidence="2 8">Belongs to the Mediator complex subunit 13 family.</text>
</comment>
<dbReference type="GO" id="GO:0006357">
    <property type="term" value="P:regulation of transcription by RNA polymerase II"/>
    <property type="evidence" value="ECO:0007669"/>
    <property type="project" value="InterPro"/>
</dbReference>
<feature type="region of interest" description="Disordered" evidence="9">
    <location>
        <begin position="438"/>
        <end position="459"/>
    </location>
</feature>
<feature type="region of interest" description="Disordered" evidence="9">
    <location>
        <begin position="480"/>
        <end position="560"/>
    </location>
</feature>
<evidence type="ECO:0000256" key="4">
    <source>
        <dbReference type="ARBA" id="ARBA00023015"/>
    </source>
</evidence>
<feature type="region of interest" description="Disordered" evidence="9">
    <location>
        <begin position="784"/>
        <end position="803"/>
    </location>
</feature>
<comment type="subcellular location">
    <subcellularLocation>
        <location evidence="1 8">Nucleus</location>
    </subcellularLocation>
</comment>
<feature type="domain" description="Mediator complex subunit Med13 C-terminal" evidence="10">
    <location>
        <begin position="1363"/>
        <end position="1541"/>
    </location>
</feature>
<evidence type="ECO:0000256" key="5">
    <source>
        <dbReference type="ARBA" id="ARBA00023159"/>
    </source>
</evidence>
<feature type="compositionally biased region" description="Pro residues" evidence="9">
    <location>
        <begin position="19"/>
        <end position="45"/>
    </location>
</feature>
<keyword evidence="6 8" id="KW-0804">Transcription</keyword>
<dbReference type="PANTHER" id="PTHR48125:SF12">
    <property type="entry name" value="AT HOOK TRANSCRIPTION FACTOR FAMILY-RELATED"/>
    <property type="match status" value="1"/>
</dbReference>
<reference evidence="11" key="1">
    <citation type="submission" date="2020-09" db="EMBL/GenBank/DDBJ databases">
        <title>Comparative genome analyses of four rice-infecting Rhizoctonia solani isolates reveal extensive enrichment of homogalacturonan modification genes.</title>
        <authorList>
            <person name="Lee D.-Y."/>
            <person name="Jeon J."/>
            <person name="Kim K.-T."/>
            <person name="Cheong K."/>
            <person name="Song H."/>
            <person name="Choi G."/>
            <person name="Ko J."/>
            <person name="Opiyo S.O."/>
            <person name="Zuo S."/>
            <person name="Madhav S."/>
            <person name="Lee Y.-H."/>
            <person name="Wang G.-L."/>
        </authorList>
    </citation>
    <scope>NUCLEOTIDE SEQUENCE</scope>
    <source>
        <strain evidence="11">AG1-IA YN-7</strain>
    </source>
</reference>
<feature type="compositionally biased region" description="Low complexity" evidence="9">
    <location>
        <begin position="9"/>
        <end position="18"/>
    </location>
</feature>
<feature type="compositionally biased region" description="Acidic residues" evidence="9">
    <location>
        <begin position="965"/>
        <end position="978"/>
    </location>
</feature>
<keyword evidence="5 8" id="KW-0010">Activator</keyword>
<feature type="compositionally biased region" description="Basic and acidic residues" evidence="9">
    <location>
        <begin position="480"/>
        <end position="495"/>
    </location>
</feature>
<dbReference type="GO" id="GO:0016592">
    <property type="term" value="C:mediator complex"/>
    <property type="evidence" value="ECO:0007669"/>
    <property type="project" value="InterPro"/>
</dbReference>
<feature type="region of interest" description="Disordered" evidence="9">
    <location>
        <begin position="356"/>
        <end position="379"/>
    </location>
</feature>
<evidence type="ECO:0000256" key="3">
    <source>
        <dbReference type="ARBA" id="ARBA00022491"/>
    </source>
</evidence>
<evidence type="ECO:0000256" key="2">
    <source>
        <dbReference type="ARBA" id="ARBA00009354"/>
    </source>
</evidence>
<feature type="compositionally biased region" description="Polar residues" evidence="9">
    <location>
        <begin position="444"/>
        <end position="456"/>
    </location>
</feature>
<feature type="compositionally biased region" description="Polar residues" evidence="9">
    <location>
        <begin position="991"/>
        <end position="1000"/>
    </location>
</feature>
<keyword evidence="4 8" id="KW-0805">Transcription regulation</keyword>
<sequence>MSHPLPAKPGSGSTSAAPTPTPPAPAQAPPPAAGPSRPQPTPVPTLVPSALSPTSSLLISAVGLPASAAVECRAWTGADEAIESARKHVCGVAAGAPDIATALAAIVTPNAKLTLWAFALVTNEVGAPRLSALDFSDLGLTETTPPLASFELAHLHPCGHCEAAPVPCTECTKPRPPSICPYNSRSKQTSRPVRHSLRHIYQLWLSALRALVLERLTHPHLLPTPHGFLLNSPHTSTGEWGRQWSEQRSLTHAHVHISLAHPLPRPSPPSHILIHLYPHQTHLYPLPTNASIAPGTPLRLLPAFAPAYALAPYTGHTPSGPYGFAQSLGGRGVPPSASVSPCILVWLPLPATGSPAAASPSGLPTPSATTPAAATSSTGSRGMYAIWPRTLCVVDSKLPSIEVAKLPMLPPGLSTQGPGWTKPRRFGANKTRLVKPISLAPSANPGSQPSTSNTIQDGDPSLVALANTASNLIDAVVRAREKEKEKQRARMERARSGSASIPALATSAPSTPVDAIHPIHTPTAPQPPPQLLAQPQPPTQTQVQTQIQTQTQTQTQTPTSLANTPIQYVGSANSLSAPLPILQPPIIHASPSASDAFDLGMDLFGDAEYNAIGVDPQDPVYADAGFAFPLDGWGVADVPADSKSSDDQVQDSDFDFFGDQWTAGGASAAAAAASGAASDTPQGGQLQLITPVAQDQLMDVDLDLGIDLGLEMEVESATNDKDKDKEKEEETENENVKEKEATPVLDVPYFPLTPPQEDDTGGAWDPLKFGEKYQSVDDKYRGTQGKFGVRGGLTVPPSRPRARTFNQGRIEEGTARESWALSFCATPTSVLAKRIELGLGLRPRSSSSLSFQQQPSPQLQLSKSQPNPYVFQARPYPQLQLHHLPQFQLKNQLPTPSPSPNAHRKLRSGYINLTNPSAKRIRTLRLAHSQPVMSTNTARPVFARDWVPIVAPQSPTATVVSSASEDSDSSADDDDDEFIPGTAPRSAAPSRGTTPPTSAHPNGLLSSPPGPALLVAMFRPNALGSGMLGDVLIWTSQDSKEKPVVPVSVPTPVSPREAAVAVGTVEAGVNVLAREAVDNWAWGADQVIQADTPTPATQPSRNELMLLGSCLSALALAPGSETMTLSKLTAVPKLDLPLPAIMTDRAYLVSPRLDKPRVPKVAVGHSGQVVQVYAPALRFWEVVGLEPVGGAKDVVAYAVVEEGEEVGVVKRWMERVGQVYETRRLGKHVVGDVGGGVVSVKWESMVKTLVSFISSLPLTQSHIILYLIIPQRAFSSPALRSFIPTLESNKFISTLSEHRHRLSTHLVPASLLFDHSTTPPESRQRLVSTALSVYDRIPRTVGRRIRREIISLDIPAHTSVHVPAYTLARPLAPRFRFSMDWPDAQREVFDRHMFLHVGYSYSKSKRWLGATCIDERGEAYETKVWMCEEWSVGKVIAKVWSFAMRFAKRAAIEWRIVFCKMGEMEWDEVQAWEAHTSAKMSGDTRLGMHVSVLRFDLVTGLALSTSASPSVKAPVAPAGTPPSTVVDLTANDYLVLPGYDTEVCTIPDLDSPVSDSTPSVLPLATAHYFRLTDPPITRPMGRLTEIPSKTDDPPVGLLSSQLHLLHFNLTQNSSLWKSGGDPWRELLQSFYALTTLTQTRFPSLDPLPIHLAMLNIILGVSDNRELVPVDLTLESSS</sequence>
<proteinExistence type="inferred from homology"/>
<evidence type="ECO:0000313" key="12">
    <source>
        <dbReference type="Proteomes" id="UP000650582"/>
    </source>
</evidence>
<evidence type="ECO:0000256" key="1">
    <source>
        <dbReference type="ARBA" id="ARBA00004123"/>
    </source>
</evidence>